<keyword evidence="1" id="KW-0812">Transmembrane</keyword>
<feature type="transmembrane region" description="Helical" evidence="1">
    <location>
        <begin position="128"/>
        <end position="148"/>
    </location>
</feature>
<dbReference type="PANTHER" id="PTHR40465">
    <property type="entry name" value="CHROMOSOME 1, WHOLE GENOME SHOTGUN SEQUENCE"/>
    <property type="match status" value="1"/>
</dbReference>
<feature type="domain" description="DUF6534" evidence="2">
    <location>
        <begin position="206"/>
        <end position="306"/>
    </location>
</feature>
<evidence type="ECO:0000259" key="2">
    <source>
        <dbReference type="Pfam" id="PF20152"/>
    </source>
</evidence>
<dbReference type="Proteomes" id="UP001355207">
    <property type="component" value="Chromosome 3"/>
</dbReference>
<evidence type="ECO:0000313" key="4">
    <source>
        <dbReference type="Proteomes" id="UP001355207"/>
    </source>
</evidence>
<protein>
    <recommendedName>
        <fullName evidence="2">DUF6534 domain-containing protein</fullName>
    </recommendedName>
</protein>
<proteinExistence type="predicted"/>
<feature type="transmembrane region" description="Helical" evidence="1">
    <location>
        <begin position="197"/>
        <end position="221"/>
    </location>
</feature>
<accession>A0AAX4JRJ6</accession>
<feature type="transmembrane region" description="Helical" evidence="1">
    <location>
        <begin position="160"/>
        <end position="177"/>
    </location>
</feature>
<evidence type="ECO:0000256" key="1">
    <source>
        <dbReference type="SAM" id="Phobius"/>
    </source>
</evidence>
<dbReference type="PANTHER" id="PTHR40465:SF1">
    <property type="entry name" value="DUF6534 DOMAIN-CONTAINING PROTEIN"/>
    <property type="match status" value="1"/>
</dbReference>
<evidence type="ECO:0000313" key="3">
    <source>
        <dbReference type="EMBL" id="WWC87528.1"/>
    </source>
</evidence>
<keyword evidence="1" id="KW-1133">Transmembrane helix</keyword>
<name>A0AAX4JRJ6_9TREE</name>
<feature type="transmembrane region" description="Helical" evidence="1">
    <location>
        <begin position="85"/>
        <end position="108"/>
    </location>
</feature>
<dbReference type="EMBL" id="CP144100">
    <property type="protein sequence ID" value="WWC87528.1"/>
    <property type="molecule type" value="Genomic_DNA"/>
</dbReference>
<keyword evidence="1" id="KW-0472">Membrane</keyword>
<dbReference type="InterPro" id="IPR045339">
    <property type="entry name" value="DUF6534"/>
</dbReference>
<feature type="transmembrane region" description="Helical" evidence="1">
    <location>
        <begin position="282"/>
        <end position="302"/>
    </location>
</feature>
<dbReference type="Pfam" id="PF20152">
    <property type="entry name" value="DUF6534"/>
    <property type="match status" value="1"/>
</dbReference>
<sequence>MSILTKSIILEIPANIPVIPPFLQRLAVNATEEQIIEENLKAIIKPHDGLYLGPIMIGYIADMVLFGVMISQLVKWASYATEDRWFIKTIVGWCTIFGLIASVFNLAYVHHLFVDNFGTYEPLAKADWSSWLGIIAPLTSAGVQAFYCDRAYRLSGKDKFLALSIIAFMLTSVSGGIGSKITSVETSQSSTYTTATIFIYCYTGGAMAADFIITTSIMFYLSRSRSGFAQTDKIVNKLLMISAETQLPPTLMAISFLIIFAYKTTKAAAHPGETIIDVTSNLTGFFMMTMPKTYVVGFLAVLNSRMSLKVSMGDGGESSQHQWKNNTYQLRKRPIEDVKVTTETYVKSERYDPNTMQVPRQPYVPTTIPEETGYESTIDKDEEFELHTPHTSKTVLTFGGILNEPRSRK</sequence>
<dbReference type="GeneID" id="91093090"/>
<gene>
    <name evidence="3" type="ORF">L201_002418</name>
</gene>
<organism evidence="3 4">
    <name type="scientific">Kwoniella dendrophila CBS 6074</name>
    <dbReference type="NCBI Taxonomy" id="1295534"/>
    <lineage>
        <taxon>Eukaryota</taxon>
        <taxon>Fungi</taxon>
        <taxon>Dikarya</taxon>
        <taxon>Basidiomycota</taxon>
        <taxon>Agaricomycotina</taxon>
        <taxon>Tremellomycetes</taxon>
        <taxon>Tremellales</taxon>
        <taxon>Cryptococcaceae</taxon>
        <taxon>Kwoniella</taxon>
    </lineage>
</organism>
<feature type="transmembrane region" description="Helical" evidence="1">
    <location>
        <begin position="241"/>
        <end position="262"/>
    </location>
</feature>
<reference evidence="3 4" key="1">
    <citation type="submission" date="2024-01" db="EMBL/GenBank/DDBJ databases">
        <title>Comparative genomics of Cryptococcus and Kwoniella reveals pathogenesis evolution and contrasting modes of karyotype evolution via chromosome fusion or intercentromeric recombination.</title>
        <authorList>
            <person name="Coelho M.A."/>
            <person name="David-Palma M."/>
            <person name="Shea T."/>
            <person name="Bowers K."/>
            <person name="McGinley-Smith S."/>
            <person name="Mohammad A.W."/>
            <person name="Gnirke A."/>
            <person name="Yurkov A.M."/>
            <person name="Nowrousian M."/>
            <person name="Sun S."/>
            <person name="Cuomo C.A."/>
            <person name="Heitman J."/>
        </authorList>
    </citation>
    <scope>NUCLEOTIDE SEQUENCE [LARGE SCALE GENOMIC DNA]</scope>
    <source>
        <strain evidence="3 4">CBS 6074</strain>
    </source>
</reference>
<dbReference type="AlphaFoldDB" id="A0AAX4JRJ6"/>
<dbReference type="RefSeq" id="XP_066074291.1">
    <property type="nucleotide sequence ID" value="XM_066218194.1"/>
</dbReference>
<feature type="transmembrane region" description="Helical" evidence="1">
    <location>
        <begin position="50"/>
        <end position="73"/>
    </location>
</feature>
<keyword evidence="4" id="KW-1185">Reference proteome</keyword>